<dbReference type="InterPro" id="IPR000644">
    <property type="entry name" value="CBS_dom"/>
</dbReference>
<keyword evidence="6 10" id="KW-1133">Transmembrane helix</keyword>
<dbReference type="InterPro" id="IPR005170">
    <property type="entry name" value="Transptr-assoc_dom"/>
</dbReference>
<feature type="transmembrane region" description="Helical" evidence="11">
    <location>
        <begin position="128"/>
        <end position="151"/>
    </location>
</feature>
<evidence type="ECO:0000259" key="13">
    <source>
        <dbReference type="PROSITE" id="PS51846"/>
    </source>
</evidence>
<dbReference type="GO" id="GO:0005886">
    <property type="term" value="C:plasma membrane"/>
    <property type="evidence" value="ECO:0007669"/>
    <property type="project" value="UniProtKB-SubCell"/>
</dbReference>
<evidence type="ECO:0000256" key="9">
    <source>
        <dbReference type="PROSITE-ProRule" id="PRU00703"/>
    </source>
</evidence>
<dbReference type="AlphaFoldDB" id="A0A1N6TVQ4"/>
<dbReference type="InterPro" id="IPR046342">
    <property type="entry name" value="CBS_dom_sf"/>
</dbReference>
<reference evidence="14 15" key="1">
    <citation type="submission" date="2017-01" db="EMBL/GenBank/DDBJ databases">
        <authorList>
            <person name="Mah S.A."/>
            <person name="Swanson W.J."/>
            <person name="Moy G.W."/>
            <person name="Vacquier V.D."/>
        </authorList>
    </citation>
    <scope>NUCLEOTIDE SEQUENCE [LARGE SCALE GENOMIC DNA]</scope>
    <source>
        <strain evidence="14 15">ASpG1</strain>
    </source>
</reference>
<proteinExistence type="inferred from homology"/>
<dbReference type="EMBL" id="FTMS01000011">
    <property type="protein sequence ID" value="SIQ57453.1"/>
    <property type="molecule type" value="Genomic_DNA"/>
</dbReference>
<evidence type="ECO:0000313" key="15">
    <source>
        <dbReference type="Proteomes" id="UP000186400"/>
    </source>
</evidence>
<evidence type="ECO:0000256" key="6">
    <source>
        <dbReference type="ARBA" id="ARBA00022989"/>
    </source>
</evidence>
<evidence type="ECO:0000256" key="1">
    <source>
        <dbReference type="ARBA" id="ARBA00004651"/>
    </source>
</evidence>
<dbReference type="SMART" id="SM01091">
    <property type="entry name" value="CorC_HlyC"/>
    <property type="match status" value="1"/>
</dbReference>
<dbReference type="Gene3D" id="3.10.580.10">
    <property type="entry name" value="CBS-domain"/>
    <property type="match status" value="1"/>
</dbReference>
<dbReference type="PROSITE" id="PS51846">
    <property type="entry name" value="CNNM"/>
    <property type="match status" value="1"/>
</dbReference>
<dbReference type="Pfam" id="PF01595">
    <property type="entry name" value="CNNM"/>
    <property type="match status" value="1"/>
</dbReference>
<dbReference type="InterPro" id="IPR002550">
    <property type="entry name" value="CNNM"/>
</dbReference>
<evidence type="ECO:0000256" key="8">
    <source>
        <dbReference type="ARBA" id="ARBA00023136"/>
    </source>
</evidence>
<evidence type="ECO:0000259" key="12">
    <source>
        <dbReference type="PROSITE" id="PS51371"/>
    </source>
</evidence>
<evidence type="ECO:0000256" key="4">
    <source>
        <dbReference type="ARBA" id="ARBA00022692"/>
    </source>
</evidence>
<feature type="domain" description="CBS" evidence="12">
    <location>
        <begin position="203"/>
        <end position="263"/>
    </location>
</feature>
<dbReference type="SUPFAM" id="SSF56176">
    <property type="entry name" value="FAD-binding/transporter-associated domain-like"/>
    <property type="match status" value="1"/>
</dbReference>
<keyword evidence="8 10" id="KW-0472">Membrane</keyword>
<feature type="domain" description="CNNM transmembrane" evidence="13">
    <location>
        <begin position="1"/>
        <end position="184"/>
    </location>
</feature>
<dbReference type="STRING" id="159291.SAMN05920897_11115"/>
<dbReference type="Gene3D" id="3.30.465.10">
    <property type="match status" value="1"/>
</dbReference>
<feature type="transmembrane region" description="Helical" evidence="11">
    <location>
        <begin position="85"/>
        <end position="108"/>
    </location>
</feature>
<dbReference type="SUPFAM" id="SSF54631">
    <property type="entry name" value="CBS-domain pair"/>
    <property type="match status" value="1"/>
</dbReference>
<dbReference type="InterPro" id="IPR044751">
    <property type="entry name" value="Ion_transp-like_CBS"/>
</dbReference>
<dbReference type="GO" id="GO:0050660">
    <property type="term" value="F:flavin adenine dinucleotide binding"/>
    <property type="evidence" value="ECO:0007669"/>
    <property type="project" value="InterPro"/>
</dbReference>
<evidence type="ECO:0000256" key="11">
    <source>
        <dbReference type="SAM" id="Phobius"/>
    </source>
</evidence>
<dbReference type="Proteomes" id="UP000186400">
    <property type="component" value="Unassembled WGS sequence"/>
</dbReference>
<evidence type="ECO:0000256" key="10">
    <source>
        <dbReference type="PROSITE-ProRule" id="PRU01193"/>
    </source>
</evidence>
<dbReference type="CDD" id="cd04590">
    <property type="entry name" value="CBS_pair_CorC_HlyC_assoc"/>
    <property type="match status" value="1"/>
</dbReference>
<dbReference type="SMART" id="SM00116">
    <property type="entry name" value="CBS"/>
    <property type="match status" value="2"/>
</dbReference>
<protein>
    <submittedName>
        <fullName evidence="14">Hemolysin, contains CBS domains</fullName>
    </submittedName>
</protein>
<keyword evidence="15" id="KW-1185">Reference proteome</keyword>
<dbReference type="OrthoDB" id="9798188at2"/>
<accession>A0A1N6TVQ4</accession>
<comment type="similarity">
    <text evidence="2">Belongs to the UPF0053 family.</text>
</comment>
<dbReference type="InterPro" id="IPR016169">
    <property type="entry name" value="FAD-bd_PCMH_sub2"/>
</dbReference>
<name>A0A1N6TVQ4_9SPIO</name>
<dbReference type="RefSeq" id="WP_076488990.1">
    <property type="nucleotide sequence ID" value="NZ_FTMS01000011.1"/>
</dbReference>
<keyword evidence="3" id="KW-1003">Cell membrane</keyword>
<evidence type="ECO:0000256" key="5">
    <source>
        <dbReference type="ARBA" id="ARBA00022737"/>
    </source>
</evidence>
<evidence type="ECO:0000256" key="7">
    <source>
        <dbReference type="ARBA" id="ARBA00023122"/>
    </source>
</evidence>
<sequence>MDLTPAITALAALILGSAFFSGAESAFTSLSPEQLAVIRSSRGKKGILVYDLMGRPNHLLSTILIGNNLMNIAASALATHITIRLFGSAAVGIMTGVLTLIMLVFAEITPKQVALANNEFISLHTARVLYILSRILMPLIVVLGGFSRLAARVGGGEKRRHLTMEGLLHIIRHAENAGILEQYKSRAMKNLFRFSDIPVSAVMTHRTDVVSLDQTTPIREALKIVGETGHSRIPVYDRDPEHIVGVIVTQDLIRTIAEPERPIKAIMMDPMFVPEYRRIDQAMNQILQAKLNLAIVLDEYGGLSGIVSLEDILEEIIGEIYDEHEPREGSKIIPLGENRYSIRADIPLSVINDFLPVPLKTRNSDVHTLGGYIGEILGRIPGRSERIRTVAGEFTVTRIKKNRLIELTWTRPEQNST</sequence>
<keyword evidence="5" id="KW-0677">Repeat</keyword>
<feature type="transmembrane region" description="Helical" evidence="11">
    <location>
        <begin position="58"/>
        <end position="78"/>
    </location>
</feature>
<keyword evidence="7 9" id="KW-0129">CBS domain</keyword>
<dbReference type="Pfam" id="PF03471">
    <property type="entry name" value="CorC_HlyC"/>
    <property type="match status" value="1"/>
</dbReference>
<dbReference type="InterPro" id="IPR036318">
    <property type="entry name" value="FAD-bd_PCMH-like_sf"/>
</dbReference>
<dbReference type="Pfam" id="PF00571">
    <property type="entry name" value="CBS"/>
    <property type="match status" value="2"/>
</dbReference>
<dbReference type="PANTHER" id="PTHR22777:SF32">
    <property type="entry name" value="UPF0053 INNER MEMBRANE PROTEIN YFJD"/>
    <property type="match status" value="1"/>
</dbReference>
<comment type="subcellular location">
    <subcellularLocation>
        <location evidence="1">Cell membrane</location>
        <topology evidence="1">Multi-pass membrane protein</topology>
    </subcellularLocation>
</comment>
<dbReference type="PANTHER" id="PTHR22777">
    <property type="entry name" value="HEMOLYSIN-RELATED"/>
    <property type="match status" value="1"/>
</dbReference>
<gene>
    <name evidence="14" type="ORF">SAMN05920897_11115</name>
</gene>
<evidence type="ECO:0000256" key="3">
    <source>
        <dbReference type="ARBA" id="ARBA00022475"/>
    </source>
</evidence>
<keyword evidence="4 10" id="KW-0812">Transmembrane</keyword>
<dbReference type="FunFam" id="3.10.580.10:FF:000002">
    <property type="entry name" value="Magnesium/cobalt efflux protein CorC"/>
    <property type="match status" value="1"/>
</dbReference>
<feature type="domain" description="CBS" evidence="12">
    <location>
        <begin position="266"/>
        <end position="323"/>
    </location>
</feature>
<evidence type="ECO:0000313" key="14">
    <source>
        <dbReference type="EMBL" id="SIQ57453.1"/>
    </source>
</evidence>
<dbReference type="PROSITE" id="PS51371">
    <property type="entry name" value="CBS"/>
    <property type="match status" value="2"/>
</dbReference>
<organism evidence="14 15">
    <name type="scientific">Alkalispirochaeta americana</name>
    <dbReference type="NCBI Taxonomy" id="159291"/>
    <lineage>
        <taxon>Bacteria</taxon>
        <taxon>Pseudomonadati</taxon>
        <taxon>Spirochaetota</taxon>
        <taxon>Spirochaetia</taxon>
        <taxon>Spirochaetales</taxon>
        <taxon>Spirochaetaceae</taxon>
        <taxon>Alkalispirochaeta</taxon>
    </lineage>
</organism>
<evidence type="ECO:0000256" key="2">
    <source>
        <dbReference type="ARBA" id="ARBA00006337"/>
    </source>
</evidence>